<keyword evidence="5" id="KW-0378">Hydrolase</keyword>
<evidence type="ECO:0000313" key="6">
    <source>
        <dbReference type="Proteomes" id="UP000002586"/>
    </source>
</evidence>
<evidence type="ECO:0000259" key="3">
    <source>
        <dbReference type="Pfam" id="PF02538"/>
    </source>
</evidence>
<gene>
    <name evidence="5" type="ordered locus">Mmc1_1513</name>
</gene>
<feature type="domain" description="Hydantoinase B/oxoprolinase" evidence="3">
    <location>
        <begin position="709"/>
        <end position="1229"/>
    </location>
</feature>
<evidence type="ECO:0000256" key="1">
    <source>
        <dbReference type="ARBA" id="ARBA00010403"/>
    </source>
</evidence>
<dbReference type="eggNOG" id="COG0145">
    <property type="taxonomic scope" value="Bacteria"/>
</dbReference>
<dbReference type="PANTHER" id="PTHR11365:SF23">
    <property type="entry name" value="HYPOTHETICAL 5-OXOPROLINASE (EUROFUNG)-RELATED"/>
    <property type="match status" value="1"/>
</dbReference>
<dbReference type="PANTHER" id="PTHR11365">
    <property type="entry name" value="5-OXOPROLINASE RELATED"/>
    <property type="match status" value="1"/>
</dbReference>
<feature type="domain" description="Hydantoinase A/oxoprolinase" evidence="2">
    <location>
        <begin position="214"/>
        <end position="496"/>
    </location>
</feature>
<dbReference type="KEGG" id="mgm:Mmc1_1513"/>
<dbReference type="InterPro" id="IPR003692">
    <property type="entry name" value="Hydantoinase_B"/>
</dbReference>
<keyword evidence="6" id="KW-1185">Reference proteome</keyword>
<dbReference type="Pfam" id="PF02538">
    <property type="entry name" value="Hydantoinase_B"/>
    <property type="match status" value="1"/>
</dbReference>
<evidence type="ECO:0000259" key="4">
    <source>
        <dbReference type="Pfam" id="PF05378"/>
    </source>
</evidence>
<dbReference type="Proteomes" id="UP000002586">
    <property type="component" value="Chromosome"/>
</dbReference>
<dbReference type="GO" id="GO:0006749">
    <property type="term" value="P:glutathione metabolic process"/>
    <property type="evidence" value="ECO:0007669"/>
    <property type="project" value="TreeGrafter"/>
</dbReference>
<accession>A0L7S9</accession>
<comment type="similarity">
    <text evidence="1">Belongs to the oxoprolinase family.</text>
</comment>
<dbReference type="STRING" id="156889.Mmc1_1513"/>
<evidence type="ECO:0000313" key="5">
    <source>
        <dbReference type="EMBL" id="ABK44022.1"/>
    </source>
</evidence>
<sequence>MGAAPTQGDASAVAWRFAVDRGGTFTDVVGIDPQGEMVPIKLLSESPLYADAAIEGMRRLLGLPAQAALPEAQIQWIRLGTTVATNALLERKGAAVGLLITQGFRDLLAIGDQRRPHLFELTIRQPEQIYQAVAEVPERMLADGTPALQPDGSVVREALNGFLAQGITAVAVVLLHAWCNPAHEEQVAQMAREMGFAQVTTSHAALAVIQITGRGQTTLVDAYLSPVLLHYARQLQRWTGAIPLHFMSSAGTLLPPAHFTGKDATLSGPAGGVLGVAHVAQQQGEAQVIGFDMGGTSTDVCHYAGNLERVLEVETAGIRYQAPMLHVETVAAGGGSLLRFDGRQLRVGPHSAGAEPGPACYGRGGPLAITDANLVLGRIQPDHMPKLFGPHGDAPLDGAAARAGFARLLAEIQQAGGQVSSVEALALGFIQVANESMCQPIRTLAIAQGLDLPQHALVAFGGAGGQHACGIARNLGMARVHLHPLAGLLSAYGIAHTPHRRTQVESLLLPLDGAGLAQTRERGDQWVAQLSKLLFAEGREQTSGVEATLRVAVRVVGSDATLTLPLEETVAAVQHAFAQAHRARFGFAPEAAPLEVVHLEVSVSLPAPRYARPKVTTRAVATRPPPMVPVWFSAAGPEMTPLYQRDELPVAQRVRGPALVVEANTVFVLEPGFSMQQDEQGMLQFSRVAEPQVAVPANPGEPAPSEGADPARLALFNHRFQYIATRMGETLARTAHSVNIKERRDFSCAIFDGAGRLVANAPHVPVHLGAMGESVRHLLAQVGNNLEAGDLYASNDPMCGGSHLPDITVMAPLFGAVQGEPPQFFVAARGHHADIGGTVPGSMPPFATSLVEEGVVLRQLRMVRAGVLQRQAIVEALSQGPYPARNISERMADLQAQMAACVAGLESLQQLCEQFGVAQVKFYMEQMRHSARYAMEQALEPFLAGAASRRYRFSDAMDDGSVVAVCIDLCRERGRVRAHIDFSGTAGCHSGNLNAPPAVTRAAVLYSMRLLIDEDIPLNDGCMEPISMVLPLGSMLNPQGSPAVSGGNVETSQRVVDVLLGALGVAAASQGTMNNLLFGRQDGQGGQYYETIGGGSGATAQGAGASGVQVHMTNTRMTDPEVMEHRFPWVQVLGFFRRSGSGGAGQQRGGDGLVRGLRFLQPVVLSLVSERRRLAPFGLHGGEAGRPGRQWIEHAQGQRVPLDGRAQVNLAAGQAIWIETPGGGGYGKPE</sequence>
<organism evidence="5 6">
    <name type="scientific">Magnetococcus marinus (strain ATCC BAA-1437 / JCM 17883 / MC-1)</name>
    <dbReference type="NCBI Taxonomy" id="156889"/>
    <lineage>
        <taxon>Bacteria</taxon>
        <taxon>Pseudomonadati</taxon>
        <taxon>Pseudomonadota</taxon>
        <taxon>Magnetococcia</taxon>
        <taxon>Magnetococcales</taxon>
        <taxon>Magnetococcaceae</taxon>
        <taxon>Magnetococcus</taxon>
    </lineage>
</organism>
<dbReference type="EC" id="3.5.2.9" evidence="5"/>
<dbReference type="RefSeq" id="WP_011713173.1">
    <property type="nucleotide sequence ID" value="NC_008576.1"/>
</dbReference>
<dbReference type="AlphaFoldDB" id="A0L7S9"/>
<dbReference type="InterPro" id="IPR045079">
    <property type="entry name" value="Oxoprolinase-like"/>
</dbReference>
<dbReference type="GO" id="GO:0005829">
    <property type="term" value="C:cytosol"/>
    <property type="evidence" value="ECO:0007669"/>
    <property type="project" value="TreeGrafter"/>
</dbReference>
<reference evidence="6" key="1">
    <citation type="journal article" date="2009" name="Appl. Environ. Microbiol.">
        <title>Complete genome sequence of the chemolithoautotrophic marine magnetotactic coccus strain MC-1.</title>
        <authorList>
            <person name="Schubbe S."/>
            <person name="Williams T.J."/>
            <person name="Xie G."/>
            <person name="Kiss H.E."/>
            <person name="Brettin T.S."/>
            <person name="Martinez D."/>
            <person name="Ross C.A."/>
            <person name="Schuler D."/>
            <person name="Cox B.L."/>
            <person name="Nealson K.H."/>
            <person name="Bazylinski D.A."/>
        </authorList>
    </citation>
    <scope>NUCLEOTIDE SEQUENCE [LARGE SCALE GENOMIC DNA]</scope>
    <source>
        <strain evidence="6">ATCC BAA-1437 / JCM 17883 / MC-1</strain>
    </source>
</reference>
<evidence type="ECO:0000259" key="2">
    <source>
        <dbReference type="Pfam" id="PF01968"/>
    </source>
</evidence>
<protein>
    <submittedName>
        <fullName evidence="5">5-oxoprolinase (ATP-hydrolyzing)</fullName>
        <ecNumber evidence="5">3.5.2.9</ecNumber>
    </submittedName>
</protein>
<dbReference type="InterPro" id="IPR008040">
    <property type="entry name" value="Hydant_A_N"/>
</dbReference>
<feature type="domain" description="Hydantoinase/oxoprolinase N-terminal" evidence="4">
    <location>
        <begin position="16"/>
        <end position="195"/>
    </location>
</feature>
<name>A0L7S9_MAGMM</name>
<dbReference type="EMBL" id="CP000471">
    <property type="protein sequence ID" value="ABK44022.1"/>
    <property type="molecule type" value="Genomic_DNA"/>
</dbReference>
<dbReference type="HOGENOM" id="CLU_002157_0_0_5"/>
<dbReference type="eggNOG" id="COG0146">
    <property type="taxonomic scope" value="Bacteria"/>
</dbReference>
<dbReference type="GO" id="GO:0017168">
    <property type="term" value="F:5-oxoprolinase (ATP-hydrolyzing) activity"/>
    <property type="evidence" value="ECO:0007669"/>
    <property type="project" value="UniProtKB-EC"/>
</dbReference>
<dbReference type="Pfam" id="PF05378">
    <property type="entry name" value="Hydant_A_N"/>
    <property type="match status" value="1"/>
</dbReference>
<proteinExistence type="inferred from homology"/>
<dbReference type="Pfam" id="PF01968">
    <property type="entry name" value="Hydantoinase_A"/>
    <property type="match status" value="1"/>
</dbReference>
<reference evidence="5 6" key="2">
    <citation type="journal article" date="2012" name="Int. J. Syst. Evol. Microbiol.">
        <title>Magnetococcus marinus gen. nov., sp. nov., a marine, magnetotactic bacterium that represents a novel lineage (Magnetococcaceae fam. nov.; Magnetococcales ord. nov.) at the base of the Alphaproteobacteria.</title>
        <authorList>
            <person name="Bazylinski D.A."/>
            <person name="Williams T.J."/>
            <person name="Lefevre C.T."/>
            <person name="Berg R.J."/>
            <person name="Zhang C.L."/>
            <person name="Bowser S.S."/>
            <person name="Dean A.J."/>
            <person name="Beveridge T.J."/>
        </authorList>
    </citation>
    <scope>NUCLEOTIDE SEQUENCE [LARGE SCALE GENOMIC DNA]</scope>
    <source>
        <strain evidence="6">ATCC BAA-1437 / JCM 17883 / MC-1</strain>
    </source>
</reference>
<dbReference type="InterPro" id="IPR002821">
    <property type="entry name" value="Hydantoinase_A"/>
</dbReference>